<dbReference type="InterPro" id="IPR016195">
    <property type="entry name" value="Pol/histidinol_Pase-like"/>
</dbReference>
<dbReference type="InterPro" id="IPR003141">
    <property type="entry name" value="Pol/His_phosphatase_N"/>
</dbReference>
<dbReference type="InterPro" id="IPR004013">
    <property type="entry name" value="PHP_dom"/>
</dbReference>
<keyword evidence="3" id="KW-1185">Reference proteome</keyword>
<dbReference type="CDD" id="cd07437">
    <property type="entry name" value="PHP_HisPPase_Ycdx_like"/>
    <property type="match status" value="1"/>
</dbReference>
<evidence type="ECO:0000259" key="1">
    <source>
        <dbReference type="SMART" id="SM00481"/>
    </source>
</evidence>
<dbReference type="SUPFAM" id="SSF89550">
    <property type="entry name" value="PHP domain-like"/>
    <property type="match status" value="1"/>
</dbReference>
<protein>
    <submittedName>
        <fullName evidence="2">Phosphatase</fullName>
    </submittedName>
</protein>
<feature type="domain" description="Polymerase/histidinol phosphatase N-terminal" evidence="1">
    <location>
        <begin position="5"/>
        <end position="79"/>
    </location>
</feature>
<dbReference type="RefSeq" id="WP_369019050.1">
    <property type="nucleotide sequence ID" value="NZ_CP121689.1"/>
</dbReference>
<dbReference type="Pfam" id="PF02811">
    <property type="entry name" value="PHP"/>
    <property type="match status" value="1"/>
</dbReference>
<dbReference type="PANTHER" id="PTHR36928">
    <property type="entry name" value="PHOSPHATASE YCDX-RELATED"/>
    <property type="match status" value="1"/>
</dbReference>
<gene>
    <name evidence="2" type="ORF">QBE54_03930</name>
</gene>
<dbReference type="NCBIfam" id="NF006702">
    <property type="entry name" value="PRK09248.1"/>
    <property type="match status" value="1"/>
</dbReference>
<reference evidence="2 3" key="1">
    <citation type="submission" date="2023-03" db="EMBL/GenBank/DDBJ databases">
        <title>Novel Species.</title>
        <authorList>
            <person name="Ma S."/>
        </authorList>
    </citation>
    <scope>NUCLEOTIDE SEQUENCE [LARGE SCALE GENOMIC DNA]</scope>
    <source>
        <strain evidence="2 3">B11</strain>
    </source>
</reference>
<organism evidence="2 3">
    <name type="scientific">Thermatribacter velox</name>
    <dbReference type="NCBI Taxonomy" id="3039681"/>
    <lineage>
        <taxon>Bacteria</taxon>
        <taxon>Pseudomonadati</taxon>
        <taxon>Atribacterota</taxon>
        <taxon>Atribacteria</taxon>
        <taxon>Atribacterales</taxon>
        <taxon>Thermatribacteraceae</taxon>
        <taxon>Thermatribacter</taxon>
    </lineage>
</organism>
<dbReference type="SMART" id="SM00481">
    <property type="entry name" value="POLIIIAc"/>
    <property type="match status" value="1"/>
</dbReference>
<dbReference type="InterPro" id="IPR050243">
    <property type="entry name" value="PHP_phosphatase"/>
</dbReference>
<dbReference type="Proteomes" id="UP001461341">
    <property type="component" value="Chromosome"/>
</dbReference>
<sequence>MHIVGDLHVHTLASGHAYSTVLENVQVAKRKGLKILGIADHGPSMPGGPDPLYFEARGHFPREVNGCKIFFGVEVDILDFEGNLDLEERVLRKVDYVIAAFHPQVFKGGNREDNTEALLRVLKNPLVNIIAHPGNPRYPLDYERIVEEAVSNDKIIEINNSSFSVSRKGSLENCRLIAVEVMKRGGTIILSSDAHFCEEVGDFSFALAMLKEIGFPEEKVVNADLGRLEAFLEKSIKARR</sequence>
<dbReference type="EMBL" id="CP121689">
    <property type="protein sequence ID" value="WZL76886.1"/>
    <property type="molecule type" value="Genomic_DNA"/>
</dbReference>
<name>A0ABZ2YF38_9BACT</name>
<accession>A0ABZ2YF38</accession>
<evidence type="ECO:0000313" key="2">
    <source>
        <dbReference type="EMBL" id="WZL76886.1"/>
    </source>
</evidence>
<dbReference type="Gene3D" id="3.20.20.140">
    <property type="entry name" value="Metal-dependent hydrolases"/>
    <property type="match status" value="1"/>
</dbReference>
<proteinExistence type="predicted"/>
<dbReference type="PANTHER" id="PTHR36928:SF1">
    <property type="entry name" value="PHOSPHATASE YCDX-RELATED"/>
    <property type="match status" value="1"/>
</dbReference>
<evidence type="ECO:0000313" key="3">
    <source>
        <dbReference type="Proteomes" id="UP001461341"/>
    </source>
</evidence>